<evidence type="ECO:0000313" key="1">
    <source>
        <dbReference type="EMBL" id="KAG0421463.1"/>
    </source>
</evidence>
<keyword evidence="2" id="KW-1185">Reference proteome</keyword>
<organism evidence="1 2">
    <name type="scientific">Ixodes persulcatus</name>
    <name type="common">Taiga tick</name>
    <dbReference type="NCBI Taxonomy" id="34615"/>
    <lineage>
        <taxon>Eukaryota</taxon>
        <taxon>Metazoa</taxon>
        <taxon>Ecdysozoa</taxon>
        <taxon>Arthropoda</taxon>
        <taxon>Chelicerata</taxon>
        <taxon>Arachnida</taxon>
        <taxon>Acari</taxon>
        <taxon>Parasitiformes</taxon>
        <taxon>Ixodida</taxon>
        <taxon>Ixodoidea</taxon>
        <taxon>Ixodidae</taxon>
        <taxon>Ixodinae</taxon>
        <taxon>Ixodes</taxon>
    </lineage>
</organism>
<accession>A0AC60PKT7</accession>
<dbReference type="Proteomes" id="UP000805193">
    <property type="component" value="Unassembled WGS sequence"/>
</dbReference>
<dbReference type="EMBL" id="JABSTQ010010362">
    <property type="protein sequence ID" value="KAG0421463.1"/>
    <property type="molecule type" value="Genomic_DNA"/>
</dbReference>
<comment type="caution">
    <text evidence="1">The sequence shown here is derived from an EMBL/GenBank/DDBJ whole genome shotgun (WGS) entry which is preliminary data.</text>
</comment>
<proteinExistence type="predicted"/>
<evidence type="ECO:0000313" key="2">
    <source>
        <dbReference type="Proteomes" id="UP000805193"/>
    </source>
</evidence>
<gene>
    <name evidence="1" type="ORF">HPB47_002648</name>
</gene>
<protein>
    <submittedName>
        <fullName evidence="1">Uncharacterized protein</fullName>
    </submittedName>
</protein>
<reference evidence="1 2" key="1">
    <citation type="journal article" date="2020" name="Cell">
        <title>Large-Scale Comparative Analyses of Tick Genomes Elucidate Their Genetic Diversity and Vector Capacities.</title>
        <authorList>
            <consortium name="Tick Genome and Microbiome Consortium (TIGMIC)"/>
            <person name="Jia N."/>
            <person name="Wang J."/>
            <person name="Shi W."/>
            <person name="Du L."/>
            <person name="Sun Y."/>
            <person name="Zhan W."/>
            <person name="Jiang J.F."/>
            <person name="Wang Q."/>
            <person name="Zhang B."/>
            <person name="Ji P."/>
            <person name="Bell-Sakyi L."/>
            <person name="Cui X.M."/>
            <person name="Yuan T.T."/>
            <person name="Jiang B.G."/>
            <person name="Yang W.F."/>
            <person name="Lam T.T."/>
            <person name="Chang Q.C."/>
            <person name="Ding S.J."/>
            <person name="Wang X.J."/>
            <person name="Zhu J.G."/>
            <person name="Ruan X.D."/>
            <person name="Zhao L."/>
            <person name="Wei J.T."/>
            <person name="Ye R.Z."/>
            <person name="Que T.C."/>
            <person name="Du C.H."/>
            <person name="Zhou Y.H."/>
            <person name="Cheng J.X."/>
            <person name="Dai P.F."/>
            <person name="Guo W.B."/>
            <person name="Han X.H."/>
            <person name="Huang E.J."/>
            <person name="Li L.F."/>
            <person name="Wei W."/>
            <person name="Gao Y.C."/>
            <person name="Liu J.Z."/>
            <person name="Shao H.Z."/>
            <person name="Wang X."/>
            <person name="Wang C.C."/>
            <person name="Yang T.C."/>
            <person name="Huo Q.B."/>
            <person name="Li W."/>
            <person name="Chen H.Y."/>
            <person name="Chen S.E."/>
            <person name="Zhou L.G."/>
            <person name="Ni X.B."/>
            <person name="Tian J.H."/>
            <person name="Sheng Y."/>
            <person name="Liu T."/>
            <person name="Pan Y.S."/>
            <person name="Xia L.Y."/>
            <person name="Li J."/>
            <person name="Zhao F."/>
            <person name="Cao W.C."/>
        </authorList>
    </citation>
    <scope>NUCLEOTIDE SEQUENCE [LARGE SCALE GENOMIC DNA]</scope>
    <source>
        <strain evidence="1">Iper-2018</strain>
    </source>
</reference>
<sequence>MNNTKESVILAGDFNAPHNQWGYKKTLRRGRLIASLSKKLNLELLNNVNTPTRFGASAQQDDRTRWSVYMETMGSDHVPLCTALYIGCSPRKEIRFIIWDTFREALSTLNNTDLALRIQEAMRKAQSTYQVKEESPYMDLHLLSLWASRLQALQQYRKIKRSQRLKIKLNLATAKAKRYTLELDRSTWQIHCNSFNERTGLKKVWRTCKGMAGKTKNKNTGSNLAWHLHISEDELAALAAETFFPQPSTPSPSDCYQIQTENAHLPEDSLFTMGELVFALNTAKCNTAPGPDCITLNSIRNLPEVDMQDLVNWFNDVWQTGLLPNDWKLSTVISIPKQGKSLTNINNLRPISVTSNLCKVIERMVLTRITWSLETSQQIASYANRISP</sequence>
<name>A0AC60PKT7_IXOPE</name>